<feature type="compositionally biased region" description="Polar residues" evidence="2">
    <location>
        <begin position="569"/>
        <end position="587"/>
    </location>
</feature>
<evidence type="ECO:0000313" key="3">
    <source>
        <dbReference type="EMBL" id="KAK1749277.1"/>
    </source>
</evidence>
<feature type="compositionally biased region" description="Basic and acidic residues" evidence="2">
    <location>
        <begin position="650"/>
        <end position="661"/>
    </location>
</feature>
<organism evidence="3 4">
    <name type="scientific">Skeletonema marinoi</name>
    <dbReference type="NCBI Taxonomy" id="267567"/>
    <lineage>
        <taxon>Eukaryota</taxon>
        <taxon>Sar</taxon>
        <taxon>Stramenopiles</taxon>
        <taxon>Ochrophyta</taxon>
        <taxon>Bacillariophyta</taxon>
        <taxon>Coscinodiscophyceae</taxon>
        <taxon>Thalassiosirophycidae</taxon>
        <taxon>Thalassiosirales</taxon>
        <taxon>Skeletonemataceae</taxon>
        <taxon>Skeletonema</taxon>
        <taxon>Skeletonema marinoi-dohrnii complex</taxon>
    </lineage>
</organism>
<feature type="compositionally biased region" description="Basic and acidic residues" evidence="2">
    <location>
        <begin position="631"/>
        <end position="643"/>
    </location>
</feature>
<feature type="region of interest" description="Disordered" evidence="2">
    <location>
        <begin position="569"/>
        <end position="677"/>
    </location>
</feature>
<accession>A0AAD9DJ90</accession>
<feature type="compositionally biased region" description="Basic residues" evidence="2">
    <location>
        <begin position="662"/>
        <end position="677"/>
    </location>
</feature>
<feature type="compositionally biased region" description="Polar residues" evidence="2">
    <location>
        <begin position="287"/>
        <end position="296"/>
    </location>
</feature>
<name>A0AAD9DJ90_9STRA</name>
<feature type="compositionally biased region" description="Basic residues" evidence="2">
    <location>
        <begin position="482"/>
        <end position="503"/>
    </location>
</feature>
<feature type="region of interest" description="Disordered" evidence="2">
    <location>
        <begin position="273"/>
        <end position="353"/>
    </location>
</feature>
<comment type="caution">
    <text evidence="3">The sequence shown here is derived from an EMBL/GenBank/DDBJ whole genome shotgun (WGS) entry which is preliminary data.</text>
</comment>
<evidence type="ECO:0000256" key="2">
    <source>
        <dbReference type="SAM" id="MobiDB-lite"/>
    </source>
</evidence>
<keyword evidence="1" id="KW-0175">Coiled coil</keyword>
<sequence length="677" mass="76419">MENNEAQRIYVGGLDPSRASRLRAVKDVEITSINDVAIKDRGDDATCPSSEPIYNPKHRVIDEDGDLVDTRKFFYIEARSTGASSSALDLLAKQYHNTKWKGCSLRVEEAKPHFLKRLEQEREEREAKAAAVAAAVFAEIKEAEAEAQAKEEDGSVDEKGANKEIKNKRRLRIRQRFGAEAFLVDTLPRKLQLGNGSAEGWNDFAFLRKRMINKRESQRKNLIERRKQERRSWAGGKGNLTVPQESNDLRSLIFLNRGIHIRFDSVEATDLVSDDNSDVSKEDVTASDESSSTSHQSADDQQKAYMWSDDEDEDDSIDNAHDDKNTSTESGEEVRIEGADTDDESIDKRLSKPTRTNNLRAGAEYTKAVVADEFAFGADDFDFDPSNDDTESVHADNLAFDESMDIGLEDDISSNINILSKLFPGDHFDSKPLANANDGGTSNGSGDAKEKQKFAAGQIMQRYDPTKDTDKRFEKVETKLSNQRKKSRRTNQTKSKVKNHLPQKMHLAEEEEEKTTTKTTETPPTNAVMEESKEDVYEQDELENVFKQSRQETITSAAGGFSFGFQVPTEATSEKNNQSTSTFSFGFNVSDEPKVDEEPTTDVPPVTSEEAAVAVEKRKQQRQSSLNEGPHILKDLDAMKQDEENQNLWQKEREQLTSDWKRKQKSAQSRRVKQKRR</sequence>
<feature type="compositionally biased region" description="Acidic residues" evidence="2">
    <location>
        <begin position="308"/>
        <end position="317"/>
    </location>
</feature>
<evidence type="ECO:0000256" key="1">
    <source>
        <dbReference type="SAM" id="Coils"/>
    </source>
</evidence>
<evidence type="ECO:0000313" key="4">
    <source>
        <dbReference type="Proteomes" id="UP001224775"/>
    </source>
</evidence>
<dbReference type="Proteomes" id="UP001224775">
    <property type="component" value="Unassembled WGS sequence"/>
</dbReference>
<dbReference type="AlphaFoldDB" id="A0AAD9DJ90"/>
<feature type="region of interest" description="Disordered" evidence="2">
    <location>
        <begin position="433"/>
        <end position="537"/>
    </location>
</feature>
<feature type="compositionally biased region" description="Basic and acidic residues" evidence="2">
    <location>
        <begin position="318"/>
        <end position="338"/>
    </location>
</feature>
<keyword evidence="4" id="KW-1185">Reference proteome</keyword>
<feature type="coiled-coil region" evidence="1">
    <location>
        <begin position="115"/>
        <end position="153"/>
    </location>
</feature>
<protein>
    <recommendedName>
        <fullName evidence="5">RRM domain-containing protein</fullName>
    </recommendedName>
</protein>
<dbReference type="EMBL" id="JATAAI010000001">
    <property type="protein sequence ID" value="KAK1749277.1"/>
    <property type="molecule type" value="Genomic_DNA"/>
</dbReference>
<feature type="compositionally biased region" description="Basic and acidic residues" evidence="2">
    <location>
        <begin position="464"/>
        <end position="478"/>
    </location>
</feature>
<proteinExistence type="predicted"/>
<evidence type="ECO:0008006" key="5">
    <source>
        <dbReference type="Google" id="ProtNLM"/>
    </source>
</evidence>
<reference evidence="3" key="1">
    <citation type="submission" date="2023-06" db="EMBL/GenBank/DDBJ databases">
        <title>Survivors Of The Sea: Transcriptome response of Skeletonema marinoi to long-term dormancy.</title>
        <authorList>
            <person name="Pinder M.I.M."/>
            <person name="Kourtchenko O."/>
            <person name="Robertson E.K."/>
            <person name="Larsson T."/>
            <person name="Maumus F."/>
            <person name="Osuna-Cruz C.M."/>
            <person name="Vancaester E."/>
            <person name="Stenow R."/>
            <person name="Vandepoele K."/>
            <person name="Ploug H."/>
            <person name="Bruchert V."/>
            <person name="Godhe A."/>
            <person name="Topel M."/>
        </authorList>
    </citation>
    <scope>NUCLEOTIDE SEQUENCE</scope>
    <source>
        <strain evidence="3">R05AC</strain>
    </source>
</reference>
<gene>
    <name evidence="3" type="ORF">QTG54_001216</name>
</gene>